<dbReference type="eggNOG" id="COG2364">
    <property type="taxonomic scope" value="Bacteria"/>
</dbReference>
<dbReference type="STRING" id="537013.CLOSTMETH_01587"/>
<dbReference type="HOGENOM" id="CLU_083843_1_3_9"/>
<reference evidence="2 3" key="1">
    <citation type="submission" date="2009-01" db="EMBL/GenBank/DDBJ databases">
        <authorList>
            <person name="Fulton L."/>
            <person name="Clifton S."/>
            <person name="Fulton B."/>
            <person name="Xu J."/>
            <person name="Minx P."/>
            <person name="Pepin K.H."/>
            <person name="Johnson M."/>
            <person name="Bhonagiri V."/>
            <person name="Nash W.E."/>
            <person name="Mardis E.R."/>
            <person name="Wilson R.K."/>
        </authorList>
    </citation>
    <scope>NUCLEOTIDE SEQUENCE [LARGE SCALE GENOMIC DNA]</scope>
    <source>
        <strain evidence="2 3">DSM 5476</strain>
    </source>
</reference>
<comment type="caution">
    <text evidence="2">The sequence shown here is derived from an EMBL/GenBank/DDBJ whole genome shotgun (WGS) entry which is preliminary data.</text>
</comment>
<feature type="transmembrane region" description="Helical" evidence="1">
    <location>
        <begin position="77"/>
        <end position="99"/>
    </location>
</feature>
<name>C0ECL6_9FIRM</name>
<dbReference type="EMBL" id="ACEC01000052">
    <property type="protein sequence ID" value="EEG30832.1"/>
    <property type="molecule type" value="Genomic_DNA"/>
</dbReference>
<evidence type="ECO:0000313" key="3">
    <source>
        <dbReference type="Proteomes" id="UP000003340"/>
    </source>
</evidence>
<reference evidence="2 3" key="2">
    <citation type="submission" date="2009-02" db="EMBL/GenBank/DDBJ databases">
        <title>Draft genome sequence of Clostridium methylpentosum (DSM 5476).</title>
        <authorList>
            <person name="Sudarsanam P."/>
            <person name="Ley R."/>
            <person name="Guruge J."/>
            <person name="Turnbaugh P.J."/>
            <person name="Mahowald M."/>
            <person name="Liep D."/>
            <person name="Gordon J."/>
        </authorList>
    </citation>
    <scope>NUCLEOTIDE SEQUENCE [LARGE SCALE GENOMIC DNA]</scope>
    <source>
        <strain evidence="2 3">DSM 5476</strain>
    </source>
</reference>
<dbReference type="AlphaFoldDB" id="C0ECL6"/>
<dbReference type="PANTHER" id="PTHR40078:SF1">
    <property type="entry name" value="INTEGRAL MEMBRANE PROTEIN"/>
    <property type="match status" value="1"/>
</dbReference>
<dbReference type="Pfam" id="PF19700">
    <property type="entry name" value="DUF6198"/>
    <property type="match status" value="1"/>
</dbReference>
<organism evidence="2 3">
    <name type="scientific">[Clostridium] methylpentosum DSM 5476</name>
    <dbReference type="NCBI Taxonomy" id="537013"/>
    <lineage>
        <taxon>Bacteria</taxon>
        <taxon>Bacillati</taxon>
        <taxon>Bacillota</taxon>
        <taxon>Clostridia</taxon>
        <taxon>Eubacteriales</taxon>
        <taxon>Oscillospiraceae</taxon>
        <taxon>Oscillospiraceae incertae sedis</taxon>
    </lineage>
</organism>
<sequence length="223" mass="24222">MKTMHIPSRRFAMMLFGILLVGLSVSFFRLSAFGVDPFTCMNLGVSGFLHLGFGTWQLIVNIALLILVFFTMRSSIGLGTIVNMVCVGYIADFVCWLISDMGGVDFSLPFRVLLLAAGTVVLCAGVAIYMTANMGIAPYDAVAIILQQATHHKLAFRWARILTDVSCVTIGIIFCLLSGENLWLLIGLGTIVAAFLTGPLVQFFTLHLAEPMLHGRAAKQGEN</sequence>
<keyword evidence="1" id="KW-0812">Transmembrane</keyword>
<gene>
    <name evidence="2" type="ORF">CLOSTMETH_01587</name>
</gene>
<evidence type="ECO:0000313" key="2">
    <source>
        <dbReference type="EMBL" id="EEG30832.1"/>
    </source>
</evidence>
<feature type="transmembrane region" description="Helical" evidence="1">
    <location>
        <begin position="185"/>
        <end position="209"/>
    </location>
</feature>
<keyword evidence="1" id="KW-1133">Transmembrane helix</keyword>
<protein>
    <submittedName>
        <fullName evidence="2">Uncharacterized protein</fullName>
    </submittedName>
</protein>
<evidence type="ECO:0000256" key="1">
    <source>
        <dbReference type="SAM" id="Phobius"/>
    </source>
</evidence>
<accession>C0ECL6</accession>
<keyword evidence="1" id="KW-0472">Membrane</keyword>
<feature type="transmembrane region" description="Helical" evidence="1">
    <location>
        <begin position="111"/>
        <end position="130"/>
    </location>
</feature>
<feature type="transmembrane region" description="Helical" evidence="1">
    <location>
        <begin position="48"/>
        <end position="70"/>
    </location>
</feature>
<dbReference type="InterPro" id="IPR038750">
    <property type="entry name" value="YczE/YyaS-like"/>
</dbReference>
<keyword evidence="3" id="KW-1185">Reference proteome</keyword>
<dbReference type="PANTHER" id="PTHR40078">
    <property type="entry name" value="INTEGRAL MEMBRANE PROTEIN-RELATED"/>
    <property type="match status" value="1"/>
</dbReference>
<feature type="transmembrane region" description="Helical" evidence="1">
    <location>
        <begin position="161"/>
        <end position="179"/>
    </location>
</feature>
<proteinExistence type="predicted"/>
<dbReference type="Proteomes" id="UP000003340">
    <property type="component" value="Unassembled WGS sequence"/>
</dbReference>